<dbReference type="AlphaFoldDB" id="A0A6A6TYQ7"/>
<keyword evidence="6" id="KW-1185">Reference proteome</keyword>
<gene>
    <name evidence="5" type="ORF">BT63DRAFT_378424</name>
</gene>
<dbReference type="OrthoDB" id="4664297at2759"/>
<dbReference type="InterPro" id="IPR013785">
    <property type="entry name" value="Aldolase_TIM"/>
</dbReference>
<sequence>MPKKLCFSLKLDRPTEAGKTETKFTVRFRNSPKAEWKWANDQLAVSDGSVYWQPVTVPKHDIGYYLTKQDPAIEAEQMAAQTPDTLLWSLTAPVDAAQGDVSTISQYRFGLATNFTRWFATTRLMTTWFRPRHGKHKFFTDNQDAVCIAFLRNDGLSVVVLGLSGIDDTGALFTYDADGYVVLKARNDGTQAAHAKVLVSVAPTFELANAAVMYEARSLSRAAQTDVMALEQQIQGMNLKDVDAQWLEEWYDGFGFCTWNALGQNLTEQKILDTLDEFKKDKIDITTLIIDDNWQSLDNEGQDQGRKGMTRFEADATAFPSGMKGLITKIKTQHPHIKRVAVWHTMLGYWGAISPTGELAKTYKTIKALNNSGWEWTCIAPEDIDRFYNDFYKFLQSCNVDGVKTDSQNSLDDLQHAPDRRTMQKSYQDAWILAGLRYLGARQIGCGSQVPAIVFHSMINTSTPRIVVRNSDDFFPDNDGSHPWHIFANAHNALMMQHLHILPDWDMFQTDHKWAAYHAAARCVSGGPIYITDAPGKHDKDLIGQMTAQTTRGTTVILRTERLGKASQAYIAYEEPKLLKIDTYNGMARTGTGVLGVFNVSQAALSELVGLVDFPGSEEGEYVVRSHTLERTSLPMRRGEKHAFVHAELDVGGYDILTAYPLKDLSASCGKIQVANLGLVGKMSGAAAIISSSLYFEDERAKVPSELAKRARVWTSLKALGTWGVWIDRLPELSVEDDLMAMMLGKPIPLHLAKISETDERVLEIDLAKAWKDGDYESSWSNEVAVELFIR</sequence>
<organism evidence="5 6">
    <name type="scientific">Microthyrium microscopicum</name>
    <dbReference type="NCBI Taxonomy" id="703497"/>
    <lineage>
        <taxon>Eukaryota</taxon>
        <taxon>Fungi</taxon>
        <taxon>Dikarya</taxon>
        <taxon>Ascomycota</taxon>
        <taxon>Pezizomycotina</taxon>
        <taxon>Dothideomycetes</taxon>
        <taxon>Dothideomycetes incertae sedis</taxon>
        <taxon>Microthyriales</taxon>
        <taxon>Microthyriaceae</taxon>
        <taxon>Microthyrium</taxon>
    </lineage>
</organism>
<dbReference type="Gene3D" id="3.20.20.70">
    <property type="entry name" value="Aldolase class I"/>
    <property type="match status" value="1"/>
</dbReference>
<reference evidence="5" key="1">
    <citation type="journal article" date="2020" name="Stud. Mycol.">
        <title>101 Dothideomycetes genomes: a test case for predicting lifestyles and emergence of pathogens.</title>
        <authorList>
            <person name="Haridas S."/>
            <person name="Albert R."/>
            <person name="Binder M."/>
            <person name="Bloem J."/>
            <person name="Labutti K."/>
            <person name="Salamov A."/>
            <person name="Andreopoulos B."/>
            <person name="Baker S."/>
            <person name="Barry K."/>
            <person name="Bills G."/>
            <person name="Bluhm B."/>
            <person name="Cannon C."/>
            <person name="Castanera R."/>
            <person name="Culley D."/>
            <person name="Daum C."/>
            <person name="Ezra D."/>
            <person name="Gonzalez J."/>
            <person name="Henrissat B."/>
            <person name="Kuo A."/>
            <person name="Liang C."/>
            <person name="Lipzen A."/>
            <person name="Lutzoni F."/>
            <person name="Magnuson J."/>
            <person name="Mondo S."/>
            <person name="Nolan M."/>
            <person name="Ohm R."/>
            <person name="Pangilinan J."/>
            <person name="Park H.-J."/>
            <person name="Ramirez L."/>
            <person name="Alfaro M."/>
            <person name="Sun H."/>
            <person name="Tritt A."/>
            <person name="Yoshinaga Y."/>
            <person name="Zwiers L.-H."/>
            <person name="Turgeon B."/>
            <person name="Goodwin S."/>
            <person name="Spatafora J."/>
            <person name="Crous P."/>
            <person name="Grigoriev I."/>
        </authorList>
    </citation>
    <scope>NUCLEOTIDE SEQUENCE</scope>
    <source>
        <strain evidence="5">CBS 115976</strain>
    </source>
</reference>
<protein>
    <submittedName>
        <fullName evidence="5">Glycoside hydrolase</fullName>
    </submittedName>
</protein>
<comment type="similarity">
    <text evidence="2">Belongs to the glycosyl hydrolases 36 family.</text>
</comment>
<evidence type="ECO:0000256" key="4">
    <source>
        <dbReference type="ARBA" id="ARBA00049426"/>
    </source>
</evidence>
<evidence type="ECO:0000313" key="5">
    <source>
        <dbReference type="EMBL" id="KAF2664962.1"/>
    </source>
</evidence>
<dbReference type="EMBL" id="MU004241">
    <property type="protein sequence ID" value="KAF2664962.1"/>
    <property type="molecule type" value="Genomic_DNA"/>
</dbReference>
<name>A0A6A6TYQ7_9PEZI</name>
<dbReference type="InterPro" id="IPR017853">
    <property type="entry name" value="GH"/>
</dbReference>
<evidence type="ECO:0000256" key="1">
    <source>
        <dbReference type="ARBA" id="ARBA00001255"/>
    </source>
</evidence>
<dbReference type="Proteomes" id="UP000799302">
    <property type="component" value="Unassembled WGS sequence"/>
</dbReference>
<dbReference type="GO" id="GO:0004557">
    <property type="term" value="F:alpha-galactosidase activity"/>
    <property type="evidence" value="ECO:0007669"/>
    <property type="project" value="UniProtKB-EC"/>
</dbReference>
<evidence type="ECO:0000256" key="3">
    <source>
        <dbReference type="ARBA" id="ARBA00023277"/>
    </source>
</evidence>
<dbReference type="Pfam" id="PF05691">
    <property type="entry name" value="Raffinose_syn"/>
    <property type="match status" value="1"/>
</dbReference>
<accession>A0A6A6TYQ7</accession>
<proteinExistence type="inferred from homology"/>
<keyword evidence="5" id="KW-0378">Hydrolase</keyword>
<comment type="catalytic activity">
    <reaction evidence="1">
        <text>Hydrolysis of terminal, non-reducing alpha-D-galactose residues in alpha-D-galactosides, including galactose oligosaccharides, galactomannans and galactolipids.</text>
        <dbReference type="EC" id="3.2.1.22"/>
    </reaction>
</comment>
<evidence type="ECO:0000256" key="2">
    <source>
        <dbReference type="ARBA" id="ARBA00007240"/>
    </source>
</evidence>
<keyword evidence="3" id="KW-0119">Carbohydrate metabolism</keyword>
<dbReference type="InterPro" id="IPR008811">
    <property type="entry name" value="Glycosyl_hydrolases_36"/>
</dbReference>
<dbReference type="GO" id="GO:0047274">
    <property type="term" value="F:galactinol-sucrose galactosyltransferase activity"/>
    <property type="evidence" value="ECO:0007669"/>
    <property type="project" value="UniProtKB-EC"/>
</dbReference>
<dbReference type="SUPFAM" id="SSF51445">
    <property type="entry name" value="(Trans)glycosidases"/>
    <property type="match status" value="1"/>
</dbReference>
<evidence type="ECO:0000313" key="6">
    <source>
        <dbReference type="Proteomes" id="UP000799302"/>
    </source>
</evidence>
<dbReference type="PANTHER" id="PTHR31268:SF32">
    <property type="entry name" value="GALACTINOL--SUCROSE GALACTOSYLTRANSFERASE 2-RELATED"/>
    <property type="match status" value="1"/>
</dbReference>
<dbReference type="PANTHER" id="PTHR31268">
    <property type="match status" value="1"/>
</dbReference>
<comment type="catalytic activity">
    <reaction evidence="4">
        <text>alpha-D-galactosyl-(1-&gt;3)-1D-myo-inositol + sucrose = raffinose + myo-inositol</text>
        <dbReference type="Rhea" id="RHEA:20161"/>
        <dbReference type="ChEBI" id="CHEBI:16634"/>
        <dbReference type="ChEBI" id="CHEBI:17268"/>
        <dbReference type="ChEBI" id="CHEBI:17505"/>
        <dbReference type="ChEBI" id="CHEBI:17992"/>
        <dbReference type="EC" id="2.4.1.82"/>
    </reaction>
</comment>